<sequence>MTLTEVVPKPPTSQRPLVTPPGSPGQPAHKQILTLEHVQHVVELLKAIVALPAPEDATMTEEAPTDEQAVKIRASKLEYKTINEMWVYYKRC</sequence>
<feature type="region of interest" description="Disordered" evidence="1">
    <location>
        <begin position="1"/>
        <end position="28"/>
    </location>
</feature>
<protein>
    <submittedName>
        <fullName evidence="2">Uncharacterized protein</fullName>
    </submittedName>
</protein>
<comment type="caution">
    <text evidence="2">The sequence shown here is derived from an EMBL/GenBank/DDBJ whole genome shotgun (WGS) entry which is preliminary data.</text>
</comment>
<proteinExistence type="predicted"/>
<name>A0ABR4AYQ0_9LECA</name>
<dbReference type="EMBL" id="JBHFEH010000057">
    <property type="protein sequence ID" value="KAL2049831.1"/>
    <property type="molecule type" value="Genomic_DNA"/>
</dbReference>
<evidence type="ECO:0000313" key="3">
    <source>
        <dbReference type="Proteomes" id="UP001590951"/>
    </source>
</evidence>
<organism evidence="2 3">
    <name type="scientific">Lepraria finkii</name>
    <dbReference type="NCBI Taxonomy" id="1340010"/>
    <lineage>
        <taxon>Eukaryota</taxon>
        <taxon>Fungi</taxon>
        <taxon>Dikarya</taxon>
        <taxon>Ascomycota</taxon>
        <taxon>Pezizomycotina</taxon>
        <taxon>Lecanoromycetes</taxon>
        <taxon>OSLEUM clade</taxon>
        <taxon>Lecanoromycetidae</taxon>
        <taxon>Lecanorales</taxon>
        <taxon>Lecanorineae</taxon>
        <taxon>Stereocaulaceae</taxon>
        <taxon>Lepraria</taxon>
    </lineage>
</organism>
<reference evidence="2 3" key="1">
    <citation type="submission" date="2024-09" db="EMBL/GenBank/DDBJ databases">
        <title>Rethinking Asexuality: The Enigmatic Case of Functional Sexual Genes in Lepraria (Stereocaulaceae).</title>
        <authorList>
            <person name="Doellman M."/>
            <person name="Sun Y."/>
            <person name="Barcenas-Pena A."/>
            <person name="Lumbsch H.T."/>
            <person name="Grewe F."/>
        </authorList>
    </citation>
    <scope>NUCLEOTIDE SEQUENCE [LARGE SCALE GENOMIC DNA]</scope>
    <source>
        <strain evidence="2 3">Grewe 0041</strain>
    </source>
</reference>
<evidence type="ECO:0000313" key="2">
    <source>
        <dbReference type="EMBL" id="KAL2049831.1"/>
    </source>
</evidence>
<gene>
    <name evidence="2" type="ORF">ABVK25_009926</name>
</gene>
<accession>A0ABR4AYQ0</accession>
<feature type="compositionally biased region" description="Pro residues" evidence="1">
    <location>
        <begin position="8"/>
        <end position="24"/>
    </location>
</feature>
<evidence type="ECO:0000256" key="1">
    <source>
        <dbReference type="SAM" id="MobiDB-lite"/>
    </source>
</evidence>
<keyword evidence="3" id="KW-1185">Reference proteome</keyword>
<dbReference type="Proteomes" id="UP001590951">
    <property type="component" value="Unassembled WGS sequence"/>
</dbReference>